<evidence type="ECO:0000313" key="1">
    <source>
        <dbReference type="EMBL" id="RVW63705.1"/>
    </source>
</evidence>
<evidence type="ECO:0000313" key="2">
    <source>
        <dbReference type="Proteomes" id="UP000288805"/>
    </source>
</evidence>
<gene>
    <name evidence="1" type="ORF">CK203_052785</name>
</gene>
<reference evidence="1 2" key="1">
    <citation type="journal article" date="2018" name="PLoS Genet.">
        <title>Population sequencing reveals clonal diversity and ancestral inbreeding in the grapevine cultivar Chardonnay.</title>
        <authorList>
            <person name="Roach M.J."/>
            <person name="Johnson D.L."/>
            <person name="Bohlmann J."/>
            <person name="van Vuuren H.J."/>
            <person name="Jones S.J."/>
            <person name="Pretorius I.S."/>
            <person name="Schmidt S.A."/>
            <person name="Borneman A.R."/>
        </authorList>
    </citation>
    <scope>NUCLEOTIDE SEQUENCE [LARGE SCALE GENOMIC DNA]</scope>
    <source>
        <strain evidence="2">cv. Chardonnay</strain>
        <tissue evidence="1">Leaf</tissue>
    </source>
</reference>
<organism evidence="1 2">
    <name type="scientific">Vitis vinifera</name>
    <name type="common">Grape</name>
    <dbReference type="NCBI Taxonomy" id="29760"/>
    <lineage>
        <taxon>Eukaryota</taxon>
        <taxon>Viridiplantae</taxon>
        <taxon>Streptophyta</taxon>
        <taxon>Embryophyta</taxon>
        <taxon>Tracheophyta</taxon>
        <taxon>Spermatophyta</taxon>
        <taxon>Magnoliopsida</taxon>
        <taxon>eudicotyledons</taxon>
        <taxon>Gunneridae</taxon>
        <taxon>Pentapetalae</taxon>
        <taxon>rosids</taxon>
        <taxon>Vitales</taxon>
        <taxon>Vitaceae</taxon>
        <taxon>Viteae</taxon>
        <taxon>Vitis</taxon>
    </lineage>
</organism>
<accession>A0A438FUS9</accession>
<protein>
    <submittedName>
        <fullName evidence="1">Uncharacterized protein</fullName>
    </submittedName>
</protein>
<sequence length="139" mass="15945">MKIFLGQKNNGKPLSEYYASLKGMWEEWNAYQPLLVDIKVPRRQMGRVLGMILRKLPHLPTVKGSGGPFIRGQGRGGKGRGKCRSDRLCSHCCGNREFITLSLDDYNKLVLMVFRDVLVIQHQYSYCYLSTFRISTQRG</sequence>
<dbReference type="AlphaFoldDB" id="A0A438FUS9"/>
<dbReference type="Proteomes" id="UP000288805">
    <property type="component" value="Unassembled WGS sequence"/>
</dbReference>
<proteinExistence type="predicted"/>
<comment type="caution">
    <text evidence="1">The sequence shown here is derived from an EMBL/GenBank/DDBJ whole genome shotgun (WGS) entry which is preliminary data.</text>
</comment>
<name>A0A438FUS9_VITVI</name>
<dbReference type="EMBL" id="QGNW01000733">
    <property type="protein sequence ID" value="RVW63705.1"/>
    <property type="molecule type" value="Genomic_DNA"/>
</dbReference>